<name>A0A7S4SP96_9DINO</name>
<dbReference type="EMBL" id="HBNR01075492">
    <property type="protein sequence ID" value="CAE4651849.1"/>
    <property type="molecule type" value="Transcribed_RNA"/>
</dbReference>
<sequence length="238" mass="25813">MAQGIFGLRAPGPSELRRQEAGAMDSCRSWAQRYAEEKGAPPADVQQLLSFAKNRGGALTYREARQAFAEMGSPPQRSGDEGPARGPVRGGRLQDAAAPTRAAARAVRTHEQHIQELSVRSLAGTVLTTLRKVDCRCLVLDIKRKVAKRLTEKAVFCTGLQLVHGVAVLDEKQRVSELGFPPVAEVTAILTPGSRVSGMAYCRELQGAQDVAQLQPASPEARFCQASLILSGEFHWHF</sequence>
<reference evidence="2" key="1">
    <citation type="submission" date="2021-01" db="EMBL/GenBank/DDBJ databases">
        <authorList>
            <person name="Corre E."/>
            <person name="Pelletier E."/>
            <person name="Niang G."/>
            <person name="Scheremetjew M."/>
            <person name="Finn R."/>
            <person name="Kale V."/>
            <person name="Holt S."/>
            <person name="Cochrane G."/>
            <person name="Meng A."/>
            <person name="Brown T."/>
            <person name="Cohen L."/>
        </authorList>
    </citation>
    <scope>NUCLEOTIDE SEQUENCE</scope>
    <source>
        <strain evidence="2">CCMP3105</strain>
    </source>
</reference>
<organism evidence="2">
    <name type="scientific">Alexandrium monilatum</name>
    <dbReference type="NCBI Taxonomy" id="311494"/>
    <lineage>
        <taxon>Eukaryota</taxon>
        <taxon>Sar</taxon>
        <taxon>Alveolata</taxon>
        <taxon>Dinophyceae</taxon>
        <taxon>Gonyaulacales</taxon>
        <taxon>Pyrocystaceae</taxon>
        <taxon>Alexandrium</taxon>
    </lineage>
</organism>
<evidence type="ECO:0000256" key="1">
    <source>
        <dbReference type="SAM" id="MobiDB-lite"/>
    </source>
</evidence>
<protein>
    <submittedName>
        <fullName evidence="2">Uncharacterized protein</fullName>
    </submittedName>
</protein>
<feature type="region of interest" description="Disordered" evidence="1">
    <location>
        <begin position="1"/>
        <end position="23"/>
    </location>
</feature>
<evidence type="ECO:0000313" key="2">
    <source>
        <dbReference type="EMBL" id="CAE4651849.1"/>
    </source>
</evidence>
<feature type="region of interest" description="Disordered" evidence="1">
    <location>
        <begin position="70"/>
        <end position="96"/>
    </location>
</feature>
<accession>A0A7S4SP96</accession>
<gene>
    <name evidence="2" type="ORF">AMON00008_LOCUS53638</name>
</gene>
<dbReference type="AlphaFoldDB" id="A0A7S4SP96"/>
<proteinExistence type="predicted"/>